<dbReference type="InterPro" id="IPR036649">
    <property type="entry name" value="Pyrophosphatase_sf"/>
</dbReference>
<dbReference type="GO" id="GO:0004427">
    <property type="term" value="F:inorganic diphosphate phosphatase activity"/>
    <property type="evidence" value="ECO:0007669"/>
    <property type="project" value="UniProtKB-EC"/>
</dbReference>
<dbReference type="GO" id="GO:0000287">
    <property type="term" value="F:magnesium ion binding"/>
    <property type="evidence" value="ECO:0007669"/>
    <property type="project" value="InterPro"/>
</dbReference>
<protein>
    <recommendedName>
        <fullName evidence="2">inorganic diphosphatase</fullName>
        <ecNumber evidence="2">3.6.1.1</ecNumber>
    </recommendedName>
</protein>
<keyword evidence="4" id="KW-0378">Hydrolase</keyword>
<proteinExistence type="predicted"/>
<dbReference type="InterPro" id="IPR008162">
    <property type="entry name" value="Pyrophosphatase"/>
</dbReference>
<keyword evidence="7" id="KW-1185">Reference proteome</keyword>
<dbReference type="AlphaFoldDB" id="A0A2T7T9F0"/>
<organism evidence="6 7">
    <name type="scientific">Streptomyces scopuliridis RB72</name>
    <dbReference type="NCBI Taxonomy" id="1440053"/>
    <lineage>
        <taxon>Bacteria</taxon>
        <taxon>Bacillati</taxon>
        <taxon>Actinomycetota</taxon>
        <taxon>Actinomycetes</taxon>
        <taxon>Kitasatosporales</taxon>
        <taxon>Streptomycetaceae</taxon>
        <taxon>Streptomyces</taxon>
    </lineage>
</organism>
<evidence type="ECO:0000256" key="2">
    <source>
        <dbReference type="ARBA" id="ARBA00012146"/>
    </source>
</evidence>
<gene>
    <name evidence="6" type="ORF">Y717_00150</name>
</gene>
<dbReference type="STRING" id="1440053.GCA_000718095_01244"/>
<evidence type="ECO:0000256" key="5">
    <source>
        <dbReference type="ARBA" id="ARBA00022842"/>
    </source>
</evidence>
<dbReference type="Proteomes" id="UP000245992">
    <property type="component" value="Unassembled WGS sequence"/>
</dbReference>
<evidence type="ECO:0000313" key="6">
    <source>
        <dbReference type="EMBL" id="PVE11794.1"/>
    </source>
</evidence>
<sequence length="136" mass="14446">MPEPPGRLGGWPVGKGNVLDTLGVDGRPVEALVLMQEPALPGDEVAARPVALLHLSEADRDRDELVCVAEAEPFADLVDVPDLGRRHAGPSAWAGVLARLSHGSAPRVTGYGQRAEADQLVEQARHSYLQLTGCLE</sequence>
<dbReference type="Gene3D" id="3.90.80.10">
    <property type="entry name" value="Inorganic pyrophosphatase"/>
    <property type="match status" value="1"/>
</dbReference>
<comment type="cofactor">
    <cofactor evidence="1">
        <name>Mg(2+)</name>
        <dbReference type="ChEBI" id="CHEBI:18420"/>
    </cofactor>
</comment>
<keyword evidence="3" id="KW-0479">Metal-binding</keyword>
<keyword evidence="5" id="KW-0460">Magnesium</keyword>
<dbReference type="Pfam" id="PF00719">
    <property type="entry name" value="Pyrophosphatase"/>
    <property type="match status" value="1"/>
</dbReference>
<dbReference type="GO" id="GO:0005737">
    <property type="term" value="C:cytoplasm"/>
    <property type="evidence" value="ECO:0007669"/>
    <property type="project" value="InterPro"/>
</dbReference>
<accession>A0A2T7T9F0</accession>
<evidence type="ECO:0000256" key="3">
    <source>
        <dbReference type="ARBA" id="ARBA00022723"/>
    </source>
</evidence>
<evidence type="ECO:0000256" key="1">
    <source>
        <dbReference type="ARBA" id="ARBA00001946"/>
    </source>
</evidence>
<comment type="caution">
    <text evidence="6">The sequence shown here is derived from an EMBL/GenBank/DDBJ whole genome shotgun (WGS) entry which is preliminary data.</text>
</comment>
<dbReference type="EMBL" id="AZSP01000126">
    <property type="protein sequence ID" value="PVE11794.1"/>
    <property type="molecule type" value="Genomic_DNA"/>
</dbReference>
<reference evidence="6 7" key="1">
    <citation type="submission" date="2013-12" db="EMBL/GenBank/DDBJ databases">
        <title>Annotated genome of Streptomyces scopuliridis.</title>
        <authorList>
            <person name="Olson J.B."/>
        </authorList>
    </citation>
    <scope>NUCLEOTIDE SEQUENCE [LARGE SCALE GENOMIC DNA]</scope>
    <source>
        <strain evidence="6 7">RB72</strain>
    </source>
</reference>
<dbReference type="SUPFAM" id="SSF50324">
    <property type="entry name" value="Inorganic pyrophosphatase"/>
    <property type="match status" value="1"/>
</dbReference>
<dbReference type="EC" id="3.6.1.1" evidence="2"/>
<evidence type="ECO:0000313" key="7">
    <source>
        <dbReference type="Proteomes" id="UP000245992"/>
    </source>
</evidence>
<dbReference type="RefSeq" id="WP_157848414.1">
    <property type="nucleotide sequence ID" value="NZ_AZSP01000126.1"/>
</dbReference>
<name>A0A2T7T9F0_9ACTN</name>
<evidence type="ECO:0000256" key="4">
    <source>
        <dbReference type="ARBA" id="ARBA00022801"/>
    </source>
</evidence>
<dbReference type="GO" id="GO:0006796">
    <property type="term" value="P:phosphate-containing compound metabolic process"/>
    <property type="evidence" value="ECO:0007669"/>
    <property type="project" value="InterPro"/>
</dbReference>